<name>A0AAY4E3C6_9TELE</name>
<feature type="domain" description="PH" evidence="1">
    <location>
        <begin position="52"/>
        <end position="121"/>
    </location>
</feature>
<dbReference type="PANTHER" id="PTHR12752">
    <property type="entry name" value="PHOSPHOINOSITOL 3-PHOSPHATE-BINDING PROTEIN"/>
    <property type="match status" value="1"/>
</dbReference>
<organism evidence="2 3">
    <name type="scientific">Denticeps clupeoides</name>
    <name type="common">denticle herring</name>
    <dbReference type="NCBI Taxonomy" id="299321"/>
    <lineage>
        <taxon>Eukaryota</taxon>
        <taxon>Metazoa</taxon>
        <taxon>Chordata</taxon>
        <taxon>Craniata</taxon>
        <taxon>Vertebrata</taxon>
        <taxon>Euteleostomi</taxon>
        <taxon>Actinopterygii</taxon>
        <taxon>Neopterygii</taxon>
        <taxon>Teleostei</taxon>
        <taxon>Clupei</taxon>
        <taxon>Clupeiformes</taxon>
        <taxon>Denticipitoidei</taxon>
        <taxon>Denticipitidae</taxon>
        <taxon>Denticeps</taxon>
    </lineage>
</organism>
<dbReference type="GeneTree" id="ENSGT00940000155817"/>
<reference evidence="2" key="3">
    <citation type="submission" date="2025-09" db="UniProtKB">
        <authorList>
            <consortium name="Ensembl"/>
        </authorList>
    </citation>
    <scope>IDENTIFICATION</scope>
</reference>
<dbReference type="Pfam" id="PF00169">
    <property type="entry name" value="PH"/>
    <property type="match status" value="1"/>
</dbReference>
<dbReference type="SMART" id="SM00233">
    <property type="entry name" value="PH"/>
    <property type="match status" value="1"/>
</dbReference>
<dbReference type="AlphaFoldDB" id="A0AAY4E3C6"/>
<accession>A0AAY4E3C6</accession>
<reference evidence="2" key="2">
    <citation type="submission" date="2025-08" db="UniProtKB">
        <authorList>
            <consortium name="Ensembl"/>
        </authorList>
    </citation>
    <scope>IDENTIFICATION</scope>
</reference>
<reference evidence="2 3" key="1">
    <citation type="submission" date="2020-06" db="EMBL/GenBank/DDBJ databases">
        <authorList>
            <consortium name="Wellcome Sanger Institute Data Sharing"/>
        </authorList>
    </citation>
    <scope>NUCLEOTIDE SEQUENCE [LARGE SCALE GENOMIC DNA]</scope>
</reference>
<dbReference type="Proteomes" id="UP000694580">
    <property type="component" value="Chromosome 16"/>
</dbReference>
<dbReference type="PROSITE" id="PS50003">
    <property type="entry name" value="PH_DOMAIN"/>
    <property type="match status" value="1"/>
</dbReference>
<dbReference type="InterPro" id="IPR011993">
    <property type="entry name" value="PH-like_dom_sf"/>
</dbReference>
<dbReference type="InterPro" id="IPR001849">
    <property type="entry name" value="PH_domain"/>
</dbReference>
<protein>
    <recommendedName>
        <fullName evidence="1">PH domain-containing protein</fullName>
    </recommendedName>
</protein>
<evidence type="ECO:0000313" key="2">
    <source>
        <dbReference type="Ensembl" id="ENSDCDP00010051366.1"/>
    </source>
</evidence>
<evidence type="ECO:0000313" key="3">
    <source>
        <dbReference type="Proteomes" id="UP000694580"/>
    </source>
</evidence>
<dbReference type="Gene3D" id="2.30.29.30">
    <property type="entry name" value="Pleckstrin-homology domain (PH domain)/Phosphotyrosine-binding domain (PTB)"/>
    <property type="match status" value="1"/>
</dbReference>
<dbReference type="PANTHER" id="PTHR12752:SF4">
    <property type="entry name" value="PLECKSTRIN HOMOLOGY DOMAIN-CONTAINING FAMILY A MEMBER 7"/>
    <property type="match status" value="1"/>
</dbReference>
<evidence type="ECO:0000259" key="1">
    <source>
        <dbReference type="PROSITE" id="PS50003"/>
    </source>
</evidence>
<dbReference type="SUPFAM" id="SSF50729">
    <property type="entry name" value="PH domain-like"/>
    <property type="match status" value="1"/>
</dbReference>
<sequence>ALACSEGRGAAPTSAAVMQNSFLSGPRTAIRLSALGTFGKREQAIKRNPNMPVVVRGWLYKQDSSGMRLWKRKWFVLSDYCLFYYKDSREETVLGSIPLPSYVITPVDPDDHISRKYAFKVGPSESAMLLSQRFYIALCLHILLAGPFMVRDEHFFHVPSLYISNCDGKILYVPSHVKSEFSLHV</sequence>
<dbReference type="Ensembl" id="ENSDCDT00010061824.1">
    <property type="protein sequence ID" value="ENSDCDP00010051366.1"/>
    <property type="gene ID" value="ENSDCDG00010030288.1"/>
</dbReference>
<proteinExistence type="predicted"/>
<keyword evidence="3" id="KW-1185">Reference proteome</keyword>